<dbReference type="GO" id="GO:0022857">
    <property type="term" value="F:transmembrane transporter activity"/>
    <property type="evidence" value="ECO:0007669"/>
    <property type="project" value="UniProtKB-UniRule"/>
</dbReference>
<accession>A0A078MID7</accession>
<dbReference type="RefSeq" id="WP_076939737.1">
    <property type="nucleotide sequence ID" value="NZ_LK391969.1"/>
</dbReference>
<dbReference type="EMBL" id="LM997413">
    <property type="protein sequence ID" value="CEA04511.1"/>
    <property type="molecule type" value="Genomic_DNA"/>
</dbReference>
<feature type="transmembrane region" description="Helical" evidence="2">
    <location>
        <begin position="251"/>
        <end position="275"/>
    </location>
</feature>
<protein>
    <submittedName>
        <fullName evidence="4">Transporter membrane protein</fullName>
    </submittedName>
</protein>
<feature type="transmembrane region" description="Helical" evidence="2">
    <location>
        <begin position="334"/>
        <end position="352"/>
    </location>
</feature>
<gene>
    <name evidence="4" type="ORF">BN1049_01593</name>
</gene>
<comment type="function">
    <text evidence="1">Part of the tripartite ATP-independent periplasmic (TRAP) transport system.</text>
</comment>
<keyword evidence="2" id="KW-0472">Membrane</keyword>
<comment type="subcellular location">
    <subcellularLocation>
        <location evidence="1">Cell inner membrane</location>
        <topology evidence="1">Multi-pass membrane protein</topology>
    </subcellularLocation>
</comment>
<feature type="transmembrane region" description="Helical" evidence="2">
    <location>
        <begin position="86"/>
        <end position="109"/>
    </location>
</feature>
<feature type="transmembrane region" description="Helical" evidence="2">
    <location>
        <begin position="522"/>
        <end position="541"/>
    </location>
</feature>
<dbReference type="PANTHER" id="PTHR43849">
    <property type="entry name" value="BLL3936 PROTEIN"/>
    <property type="match status" value="1"/>
</dbReference>
<evidence type="ECO:0000259" key="3">
    <source>
        <dbReference type="Pfam" id="PF06808"/>
    </source>
</evidence>
<keyword evidence="1" id="KW-1003">Cell membrane</keyword>
<keyword evidence="1" id="KW-0997">Cell inner membrane</keyword>
<dbReference type="Pfam" id="PF06808">
    <property type="entry name" value="DctM"/>
    <property type="match status" value="1"/>
</dbReference>
<evidence type="ECO:0000256" key="2">
    <source>
        <dbReference type="SAM" id="Phobius"/>
    </source>
</evidence>
<feature type="transmembrane region" description="Helical" evidence="2">
    <location>
        <begin position="116"/>
        <end position="133"/>
    </location>
</feature>
<feature type="transmembrane region" description="Helical" evidence="2">
    <location>
        <begin position="287"/>
        <end position="306"/>
    </location>
</feature>
<dbReference type="GO" id="GO:0005886">
    <property type="term" value="C:plasma membrane"/>
    <property type="evidence" value="ECO:0007669"/>
    <property type="project" value="UniProtKB-SubCell"/>
</dbReference>
<feature type="transmembrane region" description="Helical" evidence="2">
    <location>
        <begin position="576"/>
        <end position="609"/>
    </location>
</feature>
<sequence length="625" mass="66778">MTTRKTLGLAIIAISLLFTGFQVFTATNGLMTALLQRSIHLSFVLSLVFLFFPAIKDSNRSLLIDIPLILAAVSSGFYLYMSFDDLIYRIGDPTLTDLVIGSVTIVVLLEATRRTVGWVMTLLAAISLLYSYFGQYLPEPFGHSGRDLERIVTQMFFSTEGIYGVPLGVAATYVFLFILFGSFMEKSGVGGIFINLANAFAGKYQGGPAKVGIISTATVGMVSGSPVSDAATTGAFTIPLMKRVGYKAKTAAAIEAVGASGASLMPPVMGAGAFVMADMTGVPYSEIILHAIIPALLFYTALMFVVGNEARKDDLKALPADEIPGKRDAILKSLRLLIPLGVLVFSLAVLRVSPLRAALFSTMIILVTTILYNIFRPGLRVPMKNLFEALVETPRKVLVVSVACATAGIIIGTLGMTGLGLKLSDILMSASQGYLAIALLFAMVISIVLGMGLPPTAAYIVMAVTAAPFLVQMGVPVIVAHFFVFMYCCYAPITPPVALAAYTTAGIAGCDPFKAGLESFRISLTGFILPFMIVYNHALLGMGAWYEIVLTCALGLAAVWMMSIALVGWYQRHVNVAWRLVLAVAAICCLTPVLWAHAIALVVLLAFAATSTNWLKKRNAPVVYS</sequence>
<feature type="transmembrane region" description="Helical" evidence="2">
    <location>
        <begin position="62"/>
        <end position="80"/>
    </location>
</feature>
<dbReference type="NCBIfam" id="TIGR02123">
    <property type="entry name" value="TRAP_fused"/>
    <property type="match status" value="1"/>
</dbReference>
<feature type="transmembrane region" description="Helical" evidence="2">
    <location>
        <begin position="460"/>
        <end position="493"/>
    </location>
</feature>
<reference evidence="4" key="1">
    <citation type="submission" date="2014-07" db="EMBL/GenBank/DDBJ databases">
        <authorList>
            <person name="Urmite Genomes Urmite Genomes"/>
        </authorList>
    </citation>
    <scope>NUCLEOTIDE SEQUENCE</scope>
    <source>
        <strain evidence="4">12M76_air</strain>
    </source>
</reference>
<keyword evidence="2" id="KW-0812">Transmembrane</keyword>
<dbReference type="PATRIC" id="fig|1461581.3.peg.1571"/>
<dbReference type="AlphaFoldDB" id="A0A078MID7"/>
<organism evidence="4">
    <name type="scientific">Pseudomonas saudimassiliensis</name>
    <dbReference type="NCBI Taxonomy" id="1461581"/>
    <lineage>
        <taxon>Bacteria</taxon>
        <taxon>Pseudomonadati</taxon>
        <taxon>Pseudomonadota</taxon>
        <taxon>Gammaproteobacteria</taxon>
        <taxon>Pseudomonadales</taxon>
        <taxon>Pseudomonadaceae</taxon>
        <taxon>Pseudomonas</taxon>
    </lineage>
</organism>
<dbReference type="InterPro" id="IPR011853">
    <property type="entry name" value="TRAP_DctM-Dct_fused"/>
</dbReference>
<feature type="transmembrane region" description="Helical" evidence="2">
    <location>
        <begin position="35"/>
        <end position="55"/>
    </location>
</feature>
<proteinExistence type="predicted"/>
<keyword evidence="2" id="KW-1133">Transmembrane helix</keyword>
<dbReference type="OrthoDB" id="9759894at2"/>
<feature type="transmembrane region" description="Helical" evidence="2">
    <location>
        <begin position="548"/>
        <end position="570"/>
    </location>
</feature>
<dbReference type="InterPro" id="IPR010656">
    <property type="entry name" value="DctM"/>
</dbReference>
<name>A0A078MID7_9PSED</name>
<feature type="transmembrane region" description="Helical" evidence="2">
    <location>
        <begin position="162"/>
        <end position="183"/>
    </location>
</feature>
<keyword evidence="1" id="KW-0813">Transport</keyword>
<feature type="domain" description="TRAP C4-dicarboxylate transport system permease DctM subunit" evidence="3">
    <location>
        <begin position="104"/>
        <end position="544"/>
    </location>
</feature>
<dbReference type="PANTHER" id="PTHR43849:SF2">
    <property type="entry name" value="BLL3936 PROTEIN"/>
    <property type="match status" value="1"/>
</dbReference>
<feature type="transmembrane region" description="Helical" evidence="2">
    <location>
        <begin position="433"/>
        <end position="453"/>
    </location>
</feature>
<evidence type="ECO:0000313" key="4">
    <source>
        <dbReference type="EMBL" id="CEA04511.1"/>
    </source>
</evidence>
<evidence type="ECO:0000256" key="1">
    <source>
        <dbReference type="RuleBase" id="RU369079"/>
    </source>
</evidence>
<feature type="transmembrane region" description="Helical" evidence="2">
    <location>
        <begin position="396"/>
        <end position="421"/>
    </location>
</feature>
<dbReference type="EMBL" id="LK391969">
    <property type="protein sequence ID" value="CEF26660.1"/>
    <property type="molecule type" value="Genomic_DNA"/>
</dbReference>
<feature type="transmembrane region" description="Helical" evidence="2">
    <location>
        <begin position="358"/>
        <end position="375"/>
    </location>
</feature>